<reference evidence="1 2" key="1">
    <citation type="submission" date="2019-03" db="EMBL/GenBank/DDBJ databases">
        <title>Metabolic potential of uncultured bacteria and archaea associated with petroleum seepage in deep-sea sediments.</title>
        <authorList>
            <person name="Dong X."/>
            <person name="Hubert C."/>
        </authorList>
    </citation>
    <scope>NUCLEOTIDE SEQUENCE [LARGE SCALE GENOMIC DNA]</scope>
    <source>
        <strain evidence="1">E29_bin36</strain>
    </source>
</reference>
<protein>
    <submittedName>
        <fullName evidence="1">Uncharacterized protein</fullName>
    </submittedName>
</protein>
<comment type="caution">
    <text evidence="1">The sequence shown here is derived from an EMBL/GenBank/DDBJ whole genome shotgun (WGS) entry which is preliminary data.</text>
</comment>
<gene>
    <name evidence="1" type="ORF">E3J38_06485</name>
</gene>
<accession>A0A523XLA4</accession>
<evidence type="ECO:0000313" key="2">
    <source>
        <dbReference type="Proteomes" id="UP000315534"/>
    </source>
</evidence>
<proteinExistence type="predicted"/>
<evidence type="ECO:0000313" key="1">
    <source>
        <dbReference type="EMBL" id="TET79985.1"/>
    </source>
</evidence>
<organism evidence="1 2">
    <name type="scientific">candidate division TA06 bacterium</name>
    <dbReference type="NCBI Taxonomy" id="2250710"/>
    <lineage>
        <taxon>Bacteria</taxon>
        <taxon>Bacteria division TA06</taxon>
    </lineage>
</organism>
<dbReference type="Proteomes" id="UP000315534">
    <property type="component" value="Unassembled WGS sequence"/>
</dbReference>
<dbReference type="EMBL" id="SOIP01000380">
    <property type="protein sequence ID" value="TET79985.1"/>
    <property type="molecule type" value="Genomic_DNA"/>
</dbReference>
<sequence>MIALFFALHDVYDVDEPCPIVWMLNPFFLNAEEKSINNTQLPLSWKGHDLSNPHEPACPENIMGAFERDEKGCFLPIALYPQHIHPRVTAQRSCFTVHGKEKKSIEELYNPLSAGQSRDFSPQLRWYSRQSVKYQRRTGQEASEEEL</sequence>
<dbReference type="AlphaFoldDB" id="A0A523XLA4"/>
<name>A0A523XLA4_UNCT6</name>